<evidence type="ECO:0000313" key="4">
    <source>
        <dbReference type="Proteomes" id="UP000076066"/>
    </source>
</evidence>
<dbReference type="OrthoDB" id="7344036at2"/>
<proteinExistence type="predicted"/>
<keyword evidence="1" id="KW-0175">Coiled coil</keyword>
<dbReference type="GeneID" id="53315941"/>
<gene>
    <name evidence="3" type="ORF">AY555_02085</name>
</gene>
<dbReference type="Proteomes" id="UP000076066">
    <property type="component" value="Chromosome"/>
</dbReference>
<reference evidence="3 4" key="1">
    <citation type="submission" date="2016-02" db="EMBL/GenBank/DDBJ databases">
        <title>Complete Genome of H5569, the type strain of the newly described species Haematospirillium jordaniae.</title>
        <authorList>
            <person name="Nicholson A.C."/>
            <person name="Humrighouse B.W."/>
            <person name="Loparov V."/>
            <person name="McQuiston J.R."/>
        </authorList>
    </citation>
    <scope>NUCLEOTIDE SEQUENCE [LARGE SCALE GENOMIC DNA]</scope>
    <source>
        <strain evidence="3 4">H5569</strain>
    </source>
</reference>
<evidence type="ECO:0000256" key="1">
    <source>
        <dbReference type="SAM" id="Coils"/>
    </source>
</evidence>
<accession>A0A143DBY6</accession>
<dbReference type="AlphaFoldDB" id="A0A143DBY6"/>
<feature type="coiled-coil region" evidence="1">
    <location>
        <begin position="110"/>
        <end position="179"/>
    </location>
</feature>
<sequence>MRSGEQDPSRAFLDRLLGSIRHGHKLDDPRSPEVLQRWAIICRDLPDTALPLIIPATLRGLLRQADIGERLRDVCGISERYHLQHETIAPYLISYRRYMAARVKNKEPGSDEARLTIAKLRGELNALREEFNSVFDQAASAEMERERLAGEHDSLQQQLLAEQVRREEAERRLEGVRDQAFRQFRLYLFLLKEERDRLSNDPDRERLLAAEMAVETHALTLEALGAREEADIQAREILGETLFADYFQNPNREPVLPATLHTSPAPDLAPETPDLPDDTAQNTDQEQTGT</sequence>
<name>A0A143DBY6_9PROT</name>
<dbReference type="EMBL" id="CP014525">
    <property type="protein sequence ID" value="AMW34166.1"/>
    <property type="molecule type" value="Genomic_DNA"/>
</dbReference>
<dbReference type="RefSeq" id="WP_066132798.1">
    <property type="nucleotide sequence ID" value="NZ_CP014525.1"/>
</dbReference>
<feature type="region of interest" description="Disordered" evidence="2">
    <location>
        <begin position="254"/>
        <end position="290"/>
    </location>
</feature>
<organism evidence="3 4">
    <name type="scientific">Haematospirillum jordaniae</name>
    <dbReference type="NCBI Taxonomy" id="1549855"/>
    <lineage>
        <taxon>Bacteria</taxon>
        <taxon>Pseudomonadati</taxon>
        <taxon>Pseudomonadota</taxon>
        <taxon>Alphaproteobacteria</taxon>
        <taxon>Rhodospirillales</taxon>
        <taxon>Novispirillaceae</taxon>
        <taxon>Haematospirillum</taxon>
    </lineage>
</organism>
<keyword evidence="4" id="KW-1185">Reference proteome</keyword>
<evidence type="ECO:0000313" key="3">
    <source>
        <dbReference type="EMBL" id="AMW34166.1"/>
    </source>
</evidence>
<protein>
    <submittedName>
        <fullName evidence="3">Uncharacterized protein</fullName>
    </submittedName>
</protein>
<evidence type="ECO:0000256" key="2">
    <source>
        <dbReference type="SAM" id="MobiDB-lite"/>
    </source>
</evidence>
<feature type="compositionally biased region" description="Polar residues" evidence="2">
    <location>
        <begin position="279"/>
        <end position="290"/>
    </location>
</feature>
<dbReference type="KEGG" id="hjo:AY555_02085"/>